<keyword evidence="11 13" id="KW-0472">Membrane</keyword>
<evidence type="ECO:0000256" key="9">
    <source>
        <dbReference type="ARBA" id="ARBA00022840"/>
    </source>
</evidence>
<evidence type="ECO:0000256" key="6">
    <source>
        <dbReference type="ARBA" id="ARBA00022679"/>
    </source>
</evidence>
<keyword evidence="10" id="KW-0902">Two-component regulatory system</keyword>
<evidence type="ECO:0000256" key="5">
    <source>
        <dbReference type="ARBA" id="ARBA00022553"/>
    </source>
</evidence>
<dbReference type="SUPFAM" id="SSF55874">
    <property type="entry name" value="ATPase domain of HSP90 chaperone/DNA topoisomerase II/histidine kinase"/>
    <property type="match status" value="1"/>
</dbReference>
<comment type="cofactor">
    <cofactor evidence="2">
        <name>a divalent metal cation</name>
        <dbReference type="ChEBI" id="CHEBI:60240"/>
    </cofactor>
</comment>
<gene>
    <name evidence="15" type="ORF">CLV47_101561</name>
</gene>
<evidence type="ECO:0000256" key="7">
    <source>
        <dbReference type="ARBA" id="ARBA00022741"/>
    </source>
</evidence>
<evidence type="ECO:0000256" key="1">
    <source>
        <dbReference type="ARBA" id="ARBA00000085"/>
    </source>
</evidence>
<evidence type="ECO:0000313" key="15">
    <source>
        <dbReference type="EMBL" id="PRZ44435.1"/>
    </source>
</evidence>
<evidence type="ECO:0000256" key="12">
    <source>
        <dbReference type="ARBA" id="ARBA00039401"/>
    </source>
</evidence>
<feature type="transmembrane region" description="Helical" evidence="13">
    <location>
        <begin position="142"/>
        <end position="161"/>
    </location>
</feature>
<dbReference type="InterPro" id="IPR003594">
    <property type="entry name" value="HATPase_dom"/>
</dbReference>
<accession>A0A2T1A750</accession>
<evidence type="ECO:0000256" key="3">
    <source>
        <dbReference type="ARBA" id="ARBA00004236"/>
    </source>
</evidence>
<keyword evidence="7" id="KW-0547">Nucleotide-binding</keyword>
<dbReference type="GO" id="GO:0005524">
    <property type="term" value="F:ATP binding"/>
    <property type="evidence" value="ECO:0007669"/>
    <property type="project" value="UniProtKB-KW"/>
</dbReference>
<organism evidence="15 16">
    <name type="scientific">Antricoccus suffuscus</name>
    <dbReference type="NCBI Taxonomy" id="1629062"/>
    <lineage>
        <taxon>Bacteria</taxon>
        <taxon>Bacillati</taxon>
        <taxon>Actinomycetota</taxon>
        <taxon>Actinomycetes</taxon>
        <taxon>Geodermatophilales</taxon>
        <taxon>Antricoccaceae</taxon>
        <taxon>Antricoccus</taxon>
    </lineage>
</organism>
<dbReference type="OrthoDB" id="9757990at2"/>
<feature type="transmembrane region" description="Helical" evidence="13">
    <location>
        <begin position="12"/>
        <end position="31"/>
    </location>
</feature>
<dbReference type="AlphaFoldDB" id="A0A2T1A750"/>
<dbReference type="InterPro" id="IPR005467">
    <property type="entry name" value="His_kinase_dom"/>
</dbReference>
<dbReference type="RefSeq" id="WP_106347447.1">
    <property type="nucleotide sequence ID" value="NZ_PVUE01000001.1"/>
</dbReference>
<feature type="transmembrane region" description="Helical" evidence="13">
    <location>
        <begin position="113"/>
        <end position="130"/>
    </location>
</feature>
<evidence type="ECO:0000256" key="10">
    <source>
        <dbReference type="ARBA" id="ARBA00023012"/>
    </source>
</evidence>
<keyword evidence="13" id="KW-1133">Transmembrane helix</keyword>
<dbReference type="InterPro" id="IPR003661">
    <property type="entry name" value="HisK_dim/P_dom"/>
</dbReference>
<dbReference type="GO" id="GO:0005886">
    <property type="term" value="C:plasma membrane"/>
    <property type="evidence" value="ECO:0007669"/>
    <property type="project" value="UniProtKB-SubCell"/>
</dbReference>
<dbReference type="InterPro" id="IPR035965">
    <property type="entry name" value="PAS-like_dom_sf"/>
</dbReference>
<dbReference type="GO" id="GO:0000155">
    <property type="term" value="F:phosphorelay sensor kinase activity"/>
    <property type="evidence" value="ECO:0007669"/>
    <property type="project" value="InterPro"/>
</dbReference>
<keyword evidence="13" id="KW-0812">Transmembrane</keyword>
<evidence type="ECO:0000256" key="2">
    <source>
        <dbReference type="ARBA" id="ARBA00001968"/>
    </source>
</evidence>
<protein>
    <recommendedName>
        <fullName evidence="12">Sensor-like histidine kinase SenX3</fullName>
        <ecNumber evidence="4">2.7.13.3</ecNumber>
    </recommendedName>
</protein>
<reference evidence="15 16" key="1">
    <citation type="submission" date="2018-03" db="EMBL/GenBank/DDBJ databases">
        <title>Genomic Encyclopedia of Archaeal and Bacterial Type Strains, Phase II (KMG-II): from individual species to whole genera.</title>
        <authorList>
            <person name="Goeker M."/>
        </authorList>
    </citation>
    <scope>NUCLEOTIDE SEQUENCE [LARGE SCALE GENOMIC DNA]</scope>
    <source>
        <strain evidence="15 16">DSM 100065</strain>
    </source>
</reference>
<dbReference type="PRINTS" id="PR00344">
    <property type="entry name" value="BCTRLSENSOR"/>
</dbReference>
<dbReference type="Gene3D" id="3.30.450.20">
    <property type="entry name" value="PAS domain"/>
    <property type="match status" value="1"/>
</dbReference>
<dbReference type="SMART" id="SM00388">
    <property type="entry name" value="HisKA"/>
    <property type="match status" value="1"/>
</dbReference>
<dbReference type="EMBL" id="PVUE01000001">
    <property type="protein sequence ID" value="PRZ44435.1"/>
    <property type="molecule type" value="Genomic_DNA"/>
</dbReference>
<evidence type="ECO:0000313" key="16">
    <source>
        <dbReference type="Proteomes" id="UP000237752"/>
    </source>
</evidence>
<dbReference type="SUPFAM" id="SSF55785">
    <property type="entry name" value="PYP-like sensor domain (PAS domain)"/>
    <property type="match status" value="1"/>
</dbReference>
<dbReference type="GO" id="GO:0007234">
    <property type="term" value="P:osmosensory signaling via phosphorelay pathway"/>
    <property type="evidence" value="ECO:0007669"/>
    <property type="project" value="TreeGrafter"/>
</dbReference>
<dbReference type="Gene3D" id="3.30.565.10">
    <property type="entry name" value="Histidine kinase-like ATPase, C-terminal domain"/>
    <property type="match status" value="1"/>
</dbReference>
<dbReference type="CDD" id="cd00082">
    <property type="entry name" value="HisKA"/>
    <property type="match status" value="1"/>
</dbReference>
<keyword evidence="6" id="KW-0808">Transferase</keyword>
<dbReference type="SUPFAM" id="SSF47384">
    <property type="entry name" value="Homodimeric domain of signal transducing histidine kinase"/>
    <property type="match status" value="1"/>
</dbReference>
<sequence>MTYIEQPRRADVHQTIFLIPLALVLITLGLFRTDLFLGTQFLVGVGIFAVATGAAFLAPWKELPLRYVAIVPTLDFIAIGLCRDAGANQTTTLSLLCFFPAVWLALLFESRGVILATAFTVLAATIPSLLRMTESVDPFIVIRQLLLPLVIMLVTAMLVLARAKYLAQRRELTDQAHDLHFSLAETERNARLLDNVINSVGVGIVVVDADGNDVIQNRAQEPIHALASPPDNPDRTESGHHIYHRDGITPLVPTARAVYRAIQGETFSGLTMNVGKPGSDQRVVSAAAQPMVDASGEREGAVIVFNDITDMSELARNREAFVSAVSHELRTPITSIVGYLDLVRDNPEPRSDETNSYLEVINRNAEQVLRIIEDLLTSAQVINGSIQLKKVPTDISALARATVESARVRADARHIALQAETVDLPKSAVDPARIAQVLDNLVSNAIKYTPEGGKVTVRTFADAAAGTANVEVQDTGVGLSQADLAKLFTPYFRTKAAINSTLPGVGLGLTISRRIVEAHGGVLSVESTPGIGTTFTIGLPCGD</sequence>
<comment type="catalytic activity">
    <reaction evidence="1">
        <text>ATP + protein L-histidine = ADP + protein N-phospho-L-histidine.</text>
        <dbReference type="EC" id="2.7.13.3"/>
    </reaction>
</comment>
<dbReference type="GO" id="GO:0030295">
    <property type="term" value="F:protein kinase activator activity"/>
    <property type="evidence" value="ECO:0007669"/>
    <property type="project" value="TreeGrafter"/>
</dbReference>
<dbReference type="PANTHER" id="PTHR42878:SF7">
    <property type="entry name" value="SENSOR HISTIDINE KINASE GLRK"/>
    <property type="match status" value="1"/>
</dbReference>
<dbReference type="InterPro" id="IPR036097">
    <property type="entry name" value="HisK_dim/P_sf"/>
</dbReference>
<name>A0A2T1A750_9ACTN</name>
<feature type="domain" description="Histidine kinase" evidence="14">
    <location>
        <begin position="324"/>
        <end position="543"/>
    </location>
</feature>
<evidence type="ECO:0000256" key="4">
    <source>
        <dbReference type="ARBA" id="ARBA00012438"/>
    </source>
</evidence>
<evidence type="ECO:0000256" key="11">
    <source>
        <dbReference type="ARBA" id="ARBA00023136"/>
    </source>
</evidence>
<dbReference type="FunFam" id="3.30.565.10:FF:000006">
    <property type="entry name" value="Sensor histidine kinase WalK"/>
    <property type="match status" value="1"/>
</dbReference>
<feature type="transmembrane region" description="Helical" evidence="13">
    <location>
        <begin position="37"/>
        <end position="58"/>
    </location>
</feature>
<evidence type="ECO:0000256" key="13">
    <source>
        <dbReference type="SAM" id="Phobius"/>
    </source>
</evidence>
<dbReference type="GO" id="GO:0005509">
    <property type="term" value="F:calcium ion binding"/>
    <property type="evidence" value="ECO:0007669"/>
    <property type="project" value="UniProtKB-ARBA"/>
</dbReference>
<dbReference type="InterPro" id="IPR004358">
    <property type="entry name" value="Sig_transdc_His_kin-like_C"/>
</dbReference>
<comment type="subcellular location">
    <subcellularLocation>
        <location evidence="3">Cell membrane</location>
    </subcellularLocation>
</comment>
<comment type="caution">
    <text evidence="15">The sequence shown here is derived from an EMBL/GenBank/DDBJ whole genome shotgun (WGS) entry which is preliminary data.</text>
</comment>
<evidence type="ECO:0000256" key="8">
    <source>
        <dbReference type="ARBA" id="ARBA00022777"/>
    </source>
</evidence>
<dbReference type="Proteomes" id="UP000237752">
    <property type="component" value="Unassembled WGS sequence"/>
</dbReference>
<keyword evidence="5" id="KW-0597">Phosphoprotein</keyword>
<feature type="transmembrane region" description="Helical" evidence="13">
    <location>
        <begin position="87"/>
        <end position="106"/>
    </location>
</feature>
<dbReference type="Pfam" id="PF02518">
    <property type="entry name" value="HATPase_c"/>
    <property type="match status" value="1"/>
</dbReference>
<keyword evidence="16" id="KW-1185">Reference proteome</keyword>
<proteinExistence type="predicted"/>
<dbReference type="Pfam" id="PF00512">
    <property type="entry name" value="HisKA"/>
    <property type="match status" value="1"/>
</dbReference>
<dbReference type="InterPro" id="IPR050351">
    <property type="entry name" value="BphY/WalK/GraS-like"/>
</dbReference>
<dbReference type="EC" id="2.7.13.3" evidence="4"/>
<keyword evidence="9" id="KW-0067">ATP-binding</keyword>
<dbReference type="SMART" id="SM00387">
    <property type="entry name" value="HATPase_c"/>
    <property type="match status" value="1"/>
</dbReference>
<dbReference type="InterPro" id="IPR036890">
    <property type="entry name" value="HATPase_C_sf"/>
</dbReference>
<dbReference type="PROSITE" id="PS50109">
    <property type="entry name" value="HIS_KIN"/>
    <property type="match status" value="1"/>
</dbReference>
<evidence type="ECO:0000259" key="14">
    <source>
        <dbReference type="PROSITE" id="PS50109"/>
    </source>
</evidence>
<dbReference type="PANTHER" id="PTHR42878">
    <property type="entry name" value="TWO-COMPONENT HISTIDINE KINASE"/>
    <property type="match status" value="1"/>
</dbReference>
<dbReference type="GO" id="GO:0000156">
    <property type="term" value="F:phosphorelay response regulator activity"/>
    <property type="evidence" value="ECO:0007669"/>
    <property type="project" value="TreeGrafter"/>
</dbReference>
<dbReference type="FunFam" id="1.10.287.130:FF:000001">
    <property type="entry name" value="Two-component sensor histidine kinase"/>
    <property type="match status" value="1"/>
</dbReference>
<keyword evidence="8" id="KW-0418">Kinase</keyword>
<dbReference type="Gene3D" id="1.10.287.130">
    <property type="match status" value="1"/>
</dbReference>